<dbReference type="Gene3D" id="1.10.730.10">
    <property type="entry name" value="Isoleucyl-tRNA Synthetase, Domain 1"/>
    <property type="match status" value="1"/>
</dbReference>
<feature type="binding site" evidence="9">
    <location>
        <position position="727"/>
    </location>
    <ligand>
        <name>ATP</name>
        <dbReference type="ChEBI" id="CHEBI:30616"/>
    </ligand>
</feature>
<evidence type="ECO:0000259" key="12">
    <source>
        <dbReference type="Pfam" id="PF09334"/>
    </source>
</evidence>
<dbReference type="EC" id="6.1.1.4" evidence="9"/>
<organism evidence="14 15">
    <name type="scientific">Candidatus Opimibacter skivensis</name>
    <dbReference type="NCBI Taxonomy" id="2982028"/>
    <lineage>
        <taxon>Bacteria</taxon>
        <taxon>Pseudomonadati</taxon>
        <taxon>Bacteroidota</taxon>
        <taxon>Saprospiria</taxon>
        <taxon>Saprospirales</taxon>
        <taxon>Saprospiraceae</taxon>
        <taxon>Candidatus Opimibacter</taxon>
    </lineage>
</organism>
<evidence type="ECO:0000259" key="13">
    <source>
        <dbReference type="Pfam" id="PF13603"/>
    </source>
</evidence>
<evidence type="ECO:0000256" key="5">
    <source>
        <dbReference type="ARBA" id="ARBA00022840"/>
    </source>
</evidence>
<dbReference type="InterPro" id="IPR014729">
    <property type="entry name" value="Rossmann-like_a/b/a_fold"/>
</dbReference>
<evidence type="ECO:0000256" key="4">
    <source>
        <dbReference type="ARBA" id="ARBA00022741"/>
    </source>
</evidence>
<dbReference type="Proteomes" id="UP000808337">
    <property type="component" value="Unassembled WGS sequence"/>
</dbReference>
<evidence type="ECO:0000256" key="1">
    <source>
        <dbReference type="ARBA" id="ARBA00005594"/>
    </source>
</evidence>
<name>A0A9D7ST84_9BACT</name>
<dbReference type="GO" id="GO:0004823">
    <property type="term" value="F:leucine-tRNA ligase activity"/>
    <property type="evidence" value="ECO:0007669"/>
    <property type="project" value="UniProtKB-UniRule"/>
</dbReference>
<dbReference type="PRINTS" id="PR00985">
    <property type="entry name" value="TRNASYNTHLEU"/>
</dbReference>
<evidence type="ECO:0000256" key="6">
    <source>
        <dbReference type="ARBA" id="ARBA00022917"/>
    </source>
</evidence>
<dbReference type="FunFam" id="1.10.730.10:FF:000002">
    <property type="entry name" value="Leucine--tRNA ligase"/>
    <property type="match status" value="1"/>
</dbReference>
<reference evidence="14 15" key="1">
    <citation type="submission" date="2020-10" db="EMBL/GenBank/DDBJ databases">
        <title>Connecting structure to function with the recovery of over 1000 high-quality activated sludge metagenome-assembled genomes encoding full-length rRNA genes using long-read sequencing.</title>
        <authorList>
            <person name="Singleton C.M."/>
            <person name="Petriglieri F."/>
            <person name="Kristensen J.M."/>
            <person name="Kirkegaard R.H."/>
            <person name="Michaelsen T.Y."/>
            <person name="Andersen M.H."/>
            <person name="Karst S.M."/>
            <person name="Dueholm M.S."/>
            <person name="Nielsen P.H."/>
            <person name="Albertsen M."/>
        </authorList>
    </citation>
    <scope>NUCLEOTIDE SEQUENCE [LARGE SCALE GENOMIC DNA]</scope>
    <source>
        <strain evidence="14">Ribe_18-Q3-R11-54_MAXAC.273</strain>
    </source>
</reference>
<dbReference type="GO" id="GO:0005524">
    <property type="term" value="F:ATP binding"/>
    <property type="evidence" value="ECO:0007669"/>
    <property type="project" value="UniProtKB-UniRule"/>
</dbReference>
<dbReference type="PROSITE" id="PS00178">
    <property type="entry name" value="AA_TRNA_LIGASE_I"/>
    <property type="match status" value="1"/>
</dbReference>
<dbReference type="Pfam" id="PF08264">
    <property type="entry name" value="Anticodon_1"/>
    <property type="match status" value="1"/>
</dbReference>
<evidence type="ECO:0000256" key="8">
    <source>
        <dbReference type="ARBA" id="ARBA00047469"/>
    </source>
</evidence>
<dbReference type="SUPFAM" id="SSF47323">
    <property type="entry name" value="Anticodon-binding domain of a subclass of class I aminoacyl-tRNA synthetases"/>
    <property type="match status" value="1"/>
</dbReference>
<dbReference type="HAMAP" id="MF_00049_B">
    <property type="entry name" value="Leu_tRNA_synth_B"/>
    <property type="match status" value="1"/>
</dbReference>
<feature type="domain" description="Leucyl-tRNA synthetase editing" evidence="13">
    <location>
        <begin position="276"/>
        <end position="457"/>
    </location>
</feature>
<dbReference type="PANTHER" id="PTHR43740:SF2">
    <property type="entry name" value="LEUCINE--TRNA LIGASE, MITOCHONDRIAL"/>
    <property type="match status" value="1"/>
</dbReference>
<dbReference type="GO" id="GO:0002161">
    <property type="term" value="F:aminoacyl-tRNA deacylase activity"/>
    <property type="evidence" value="ECO:0007669"/>
    <property type="project" value="InterPro"/>
</dbReference>
<evidence type="ECO:0000256" key="2">
    <source>
        <dbReference type="ARBA" id="ARBA00022490"/>
    </source>
</evidence>
<keyword evidence="2 9" id="KW-0963">Cytoplasm</keyword>
<dbReference type="Gene3D" id="3.40.50.620">
    <property type="entry name" value="HUPs"/>
    <property type="match status" value="3"/>
</dbReference>
<gene>
    <name evidence="9" type="primary">leuS</name>
    <name evidence="14" type="ORF">IPP15_02735</name>
</gene>
<evidence type="ECO:0000256" key="7">
    <source>
        <dbReference type="ARBA" id="ARBA00023146"/>
    </source>
</evidence>
<dbReference type="AlphaFoldDB" id="A0A9D7ST84"/>
<dbReference type="InterPro" id="IPR025709">
    <property type="entry name" value="Leu_tRNA-synth_edit"/>
</dbReference>
<dbReference type="InterPro" id="IPR002302">
    <property type="entry name" value="Leu-tRNA-ligase"/>
</dbReference>
<keyword evidence="6 9" id="KW-0648">Protein biosynthesis</keyword>
<dbReference type="Pfam" id="PF13603">
    <property type="entry name" value="tRNA-synt_1_2"/>
    <property type="match status" value="1"/>
</dbReference>
<dbReference type="GO" id="GO:0005829">
    <property type="term" value="C:cytosol"/>
    <property type="evidence" value="ECO:0007669"/>
    <property type="project" value="TreeGrafter"/>
</dbReference>
<evidence type="ECO:0000256" key="9">
    <source>
        <dbReference type="HAMAP-Rule" id="MF_00049"/>
    </source>
</evidence>
<dbReference type="InterPro" id="IPR009080">
    <property type="entry name" value="tRNAsynth_Ia_anticodon-bd"/>
</dbReference>
<keyword evidence="3 9" id="KW-0436">Ligase</keyword>
<keyword evidence="4 9" id="KW-0547">Nucleotide-binding</keyword>
<evidence type="ECO:0000313" key="14">
    <source>
        <dbReference type="EMBL" id="MBK9981335.1"/>
    </source>
</evidence>
<protein>
    <recommendedName>
        <fullName evidence="9">Leucine--tRNA ligase</fullName>
        <ecNumber evidence="9">6.1.1.4</ecNumber>
    </recommendedName>
    <alternativeName>
        <fullName evidence="9">Leucyl-tRNA synthetase</fullName>
        <shortName evidence="9">LeuRS</shortName>
    </alternativeName>
</protein>
<comment type="subcellular location">
    <subcellularLocation>
        <location evidence="9">Cytoplasm</location>
    </subcellularLocation>
</comment>
<comment type="caution">
    <text evidence="9">Lacks conserved residue(s) required for the propagation of feature annotation.</text>
</comment>
<comment type="caution">
    <text evidence="14">The sequence shown here is derived from an EMBL/GenBank/DDBJ whole genome shotgun (WGS) entry which is preliminary data.</text>
</comment>
<evidence type="ECO:0000256" key="3">
    <source>
        <dbReference type="ARBA" id="ARBA00022598"/>
    </source>
</evidence>
<evidence type="ECO:0000256" key="10">
    <source>
        <dbReference type="RuleBase" id="RU363039"/>
    </source>
</evidence>
<feature type="domain" description="Methionyl/Valyl/Leucyl/Isoleucyl-tRNA synthetase anticodon-binding" evidence="11">
    <location>
        <begin position="804"/>
        <end position="911"/>
    </location>
</feature>
<sequence length="950" mass="108748">MKLDFEHIESKWKKIWAETHLYKVNEDTTKPKYYVLDMFPYPSGAGLHVGHPLGYVGSDIYTRYKRMKGFNVLHPMGYDAFGLPAEQYALDTGVHPAKSTSDNIIRYRSQLDNIGLSFDWSRQVRTDDPEYYRWTQWIFLQIFQHYYDKTDDKAYPISRLIDIFNNKGSIGVNAAGSSHAPFTGDQWAAMTPAEQSQMLMNYRLAYRKIGYVNWCEALGTVLANDEVKDGLSERGGFPVVQKEMLQWSLRITAYAERLLEGMESLQWSESMKTVQRNWIGRSEGAFIHFQVADQPEVSIKVFTTRPDTIFGSTFIVLAPDHELVPALTSVDFSKAAETFKERIKSKSAEQRSTSQKTPDGMWLGSYALHPITGDEIQIWIADYVLRDYGTGAIMAVPGDDARDRAFAVHYQLPVLEVIDRLQVPDAEMGDREGIMINSSFLDGLNVQAAISSMLDYLEKNNLGVRNVEYKLRDANFSRQRYWGEPFPVYYDDAGIVHAMDENTLPLELPDLDDFKPSPDGRSPLARLTEWTQPYPGVTRETDTMPGYAGSSWYFLRYMDPTNDKTFASKESIDYWKDVDLYIGGVEHAVGHLMYSRFWHKVLYDLGRVPTQEPFKKLVNQGMIQGIVESLFLFKEKKDGKAHFISADLVTERKIPKEQLSTIPVHIDFVTDYGHPDSHLNEMGIASFIKWRPEYSTALFETKNGIQQFSDLKDVELRTLSEIGKMSKRYHNVVNPDDVIARYGADCFRMYEMFLGPIEQSKPWDTMGIEGVSKFLKKLWSLFFNDQDELIVNRNSASDDAQKAIHATIKKINEDVERFSFNTAISQFMICVNELRKLDEHSVEILDPLVRTIAPFAPFLSEELWSLLGHHSSVHLAPFPDYDEKWLVTTSIIYPVCINGKKRGEINLPVGSTNAEIEKAAMDLPEILKWVEGKPIRKVVIVPDKMINMVI</sequence>
<comment type="catalytic activity">
    <reaction evidence="8 9">
        <text>tRNA(Leu) + L-leucine + ATP = L-leucyl-tRNA(Leu) + AMP + diphosphate</text>
        <dbReference type="Rhea" id="RHEA:11688"/>
        <dbReference type="Rhea" id="RHEA-COMP:9613"/>
        <dbReference type="Rhea" id="RHEA-COMP:9622"/>
        <dbReference type="ChEBI" id="CHEBI:30616"/>
        <dbReference type="ChEBI" id="CHEBI:33019"/>
        <dbReference type="ChEBI" id="CHEBI:57427"/>
        <dbReference type="ChEBI" id="CHEBI:78442"/>
        <dbReference type="ChEBI" id="CHEBI:78494"/>
        <dbReference type="ChEBI" id="CHEBI:456215"/>
        <dbReference type="EC" id="6.1.1.4"/>
    </reaction>
</comment>
<keyword evidence="5 9" id="KW-0067">ATP-binding</keyword>
<evidence type="ECO:0000313" key="15">
    <source>
        <dbReference type="Proteomes" id="UP000808337"/>
    </source>
</evidence>
<feature type="domain" description="Methionyl/Leucyl tRNA synthetase" evidence="12">
    <location>
        <begin position="38"/>
        <end position="152"/>
    </location>
</feature>
<dbReference type="Pfam" id="PF09334">
    <property type="entry name" value="tRNA-synt_1g"/>
    <property type="match status" value="1"/>
</dbReference>
<dbReference type="InterPro" id="IPR013155">
    <property type="entry name" value="M/V/L/I-tRNA-synth_anticd-bd"/>
</dbReference>
<dbReference type="FunFam" id="3.40.50.620:FF:000060">
    <property type="entry name" value="Leucine--tRNA ligase"/>
    <property type="match status" value="1"/>
</dbReference>
<dbReference type="GO" id="GO:0006429">
    <property type="term" value="P:leucyl-tRNA aminoacylation"/>
    <property type="evidence" value="ECO:0007669"/>
    <property type="project" value="UniProtKB-UniRule"/>
</dbReference>
<keyword evidence="7 9" id="KW-0030">Aminoacyl-tRNA synthetase</keyword>
<dbReference type="CDD" id="cd07958">
    <property type="entry name" value="Anticodon_Ia_Leu_BEm"/>
    <property type="match status" value="1"/>
</dbReference>
<evidence type="ECO:0000259" key="11">
    <source>
        <dbReference type="Pfam" id="PF08264"/>
    </source>
</evidence>
<dbReference type="EMBL" id="JADKGY010000001">
    <property type="protein sequence ID" value="MBK9981335.1"/>
    <property type="molecule type" value="Genomic_DNA"/>
</dbReference>
<comment type="similarity">
    <text evidence="1 9 10">Belongs to the class-I aminoacyl-tRNA synthetase family.</text>
</comment>
<dbReference type="PANTHER" id="PTHR43740">
    <property type="entry name" value="LEUCYL-TRNA SYNTHETASE"/>
    <property type="match status" value="1"/>
</dbReference>
<accession>A0A9D7ST84</accession>
<dbReference type="InterPro" id="IPR009008">
    <property type="entry name" value="Val/Leu/Ile-tRNA-synth_edit"/>
</dbReference>
<dbReference type="InterPro" id="IPR015413">
    <property type="entry name" value="Methionyl/Leucyl_tRNA_Synth"/>
</dbReference>
<dbReference type="InterPro" id="IPR001412">
    <property type="entry name" value="aa-tRNA-synth_I_CS"/>
</dbReference>
<dbReference type="SUPFAM" id="SSF52374">
    <property type="entry name" value="Nucleotidylyl transferase"/>
    <property type="match status" value="1"/>
</dbReference>
<proteinExistence type="inferred from homology"/>
<dbReference type="FunFam" id="3.40.50.620:FF:000056">
    <property type="entry name" value="Leucine--tRNA ligase"/>
    <property type="match status" value="1"/>
</dbReference>
<dbReference type="SUPFAM" id="SSF50677">
    <property type="entry name" value="ValRS/IleRS/LeuRS editing domain"/>
    <property type="match status" value="1"/>
</dbReference>